<keyword evidence="4" id="KW-1185">Reference proteome</keyword>
<evidence type="ECO:0000259" key="2">
    <source>
        <dbReference type="PROSITE" id="PS50095"/>
    </source>
</evidence>
<evidence type="ECO:0000313" key="4">
    <source>
        <dbReference type="Proteomes" id="UP000287033"/>
    </source>
</evidence>
<protein>
    <recommendedName>
        <fullName evidence="2">PLAT domain-containing protein</fullName>
    </recommendedName>
</protein>
<dbReference type="PROSITE" id="PS50095">
    <property type="entry name" value="PLAT"/>
    <property type="match status" value="1"/>
</dbReference>
<organism evidence="3 4">
    <name type="scientific">Chiloscyllium punctatum</name>
    <name type="common">Brownbanded bambooshark</name>
    <name type="synonym">Hemiscyllium punctatum</name>
    <dbReference type="NCBI Taxonomy" id="137246"/>
    <lineage>
        <taxon>Eukaryota</taxon>
        <taxon>Metazoa</taxon>
        <taxon>Chordata</taxon>
        <taxon>Craniata</taxon>
        <taxon>Vertebrata</taxon>
        <taxon>Chondrichthyes</taxon>
        <taxon>Elasmobranchii</taxon>
        <taxon>Galeomorphii</taxon>
        <taxon>Galeoidea</taxon>
        <taxon>Orectolobiformes</taxon>
        <taxon>Hemiscylliidae</taxon>
        <taxon>Chiloscyllium</taxon>
    </lineage>
</organism>
<dbReference type="InterPro" id="IPR001024">
    <property type="entry name" value="PLAT/LH2_dom"/>
</dbReference>
<sequence length="95" mass="10905">MDTGYRHKDNRIVSFPQYNTLNDPHLFDYYAKKFEHQLQPHCPSRPKSAVYPQSFHYRTEHSRPGTATDGDILYKVTVKTGQKKDAGTGAKVSSF</sequence>
<proteinExistence type="predicted"/>
<feature type="domain" description="PLAT" evidence="2">
    <location>
        <begin position="72"/>
        <end position="95"/>
    </location>
</feature>
<dbReference type="AlphaFoldDB" id="A0A401STR2"/>
<comment type="caution">
    <text evidence="3">The sequence shown here is derived from an EMBL/GenBank/DDBJ whole genome shotgun (WGS) entry which is preliminary data.</text>
</comment>
<dbReference type="Proteomes" id="UP000287033">
    <property type="component" value="Unassembled WGS sequence"/>
</dbReference>
<accession>A0A401STR2</accession>
<dbReference type="Gene3D" id="2.40.180.10">
    <property type="entry name" value="Catalase core domain"/>
    <property type="match status" value="1"/>
</dbReference>
<gene>
    <name evidence="3" type="ORF">chiPu_0012256</name>
</gene>
<reference evidence="3 4" key="1">
    <citation type="journal article" date="2018" name="Nat. Ecol. Evol.">
        <title>Shark genomes provide insights into elasmobranch evolution and the origin of vertebrates.</title>
        <authorList>
            <person name="Hara Y"/>
            <person name="Yamaguchi K"/>
            <person name="Onimaru K"/>
            <person name="Kadota M"/>
            <person name="Koyanagi M"/>
            <person name="Keeley SD"/>
            <person name="Tatsumi K"/>
            <person name="Tanaka K"/>
            <person name="Motone F"/>
            <person name="Kageyama Y"/>
            <person name="Nozu R"/>
            <person name="Adachi N"/>
            <person name="Nishimura O"/>
            <person name="Nakagawa R"/>
            <person name="Tanegashima C"/>
            <person name="Kiyatake I"/>
            <person name="Matsumoto R"/>
            <person name="Murakumo K"/>
            <person name="Nishida K"/>
            <person name="Terakita A"/>
            <person name="Kuratani S"/>
            <person name="Sato K"/>
            <person name="Hyodo S Kuraku.S."/>
        </authorList>
    </citation>
    <scope>NUCLEOTIDE SEQUENCE [LARGE SCALE GENOMIC DNA]</scope>
</reference>
<dbReference type="OrthoDB" id="9949487at2759"/>
<evidence type="ECO:0000256" key="1">
    <source>
        <dbReference type="PROSITE-ProRule" id="PRU00152"/>
    </source>
</evidence>
<comment type="caution">
    <text evidence="1">Lacks conserved residue(s) required for the propagation of feature annotation.</text>
</comment>
<evidence type="ECO:0000313" key="3">
    <source>
        <dbReference type="EMBL" id="GCC33785.1"/>
    </source>
</evidence>
<dbReference type="EMBL" id="BEZZ01000544">
    <property type="protein sequence ID" value="GCC33785.1"/>
    <property type="molecule type" value="Genomic_DNA"/>
</dbReference>
<name>A0A401STR2_CHIPU</name>